<gene>
    <name evidence="1" type="ORF">EOD73_07975</name>
</gene>
<dbReference type="Proteomes" id="UP000288587">
    <property type="component" value="Unassembled WGS sequence"/>
</dbReference>
<dbReference type="NCBIfam" id="TIGR00738">
    <property type="entry name" value="rrf2_super"/>
    <property type="match status" value="1"/>
</dbReference>
<organism evidence="1 2">
    <name type="scientific">Inhella crocodyli</name>
    <dbReference type="NCBI Taxonomy" id="2499851"/>
    <lineage>
        <taxon>Bacteria</taxon>
        <taxon>Pseudomonadati</taxon>
        <taxon>Pseudomonadota</taxon>
        <taxon>Betaproteobacteria</taxon>
        <taxon>Burkholderiales</taxon>
        <taxon>Sphaerotilaceae</taxon>
        <taxon>Inhella</taxon>
    </lineage>
</organism>
<dbReference type="GO" id="GO:0005829">
    <property type="term" value="C:cytosol"/>
    <property type="evidence" value="ECO:0007669"/>
    <property type="project" value="TreeGrafter"/>
</dbReference>
<dbReference type="PANTHER" id="PTHR33221">
    <property type="entry name" value="WINGED HELIX-TURN-HELIX TRANSCRIPTIONAL REGULATOR, RRF2 FAMILY"/>
    <property type="match status" value="1"/>
</dbReference>
<dbReference type="AlphaFoldDB" id="A0A3S2WR81"/>
<dbReference type="PROSITE" id="PS01332">
    <property type="entry name" value="HTH_RRF2_1"/>
    <property type="match status" value="1"/>
</dbReference>
<dbReference type="PROSITE" id="PS51197">
    <property type="entry name" value="HTH_RRF2_2"/>
    <property type="match status" value="1"/>
</dbReference>
<keyword evidence="2" id="KW-1185">Reference proteome</keyword>
<dbReference type="Pfam" id="PF02082">
    <property type="entry name" value="Rrf2"/>
    <property type="match status" value="1"/>
</dbReference>
<dbReference type="GO" id="GO:0003700">
    <property type="term" value="F:DNA-binding transcription factor activity"/>
    <property type="evidence" value="ECO:0007669"/>
    <property type="project" value="TreeGrafter"/>
</dbReference>
<evidence type="ECO:0000313" key="1">
    <source>
        <dbReference type="EMBL" id="RVT85976.1"/>
    </source>
</evidence>
<comment type="caution">
    <text evidence="1">The sequence shown here is derived from an EMBL/GenBank/DDBJ whole genome shotgun (WGS) entry which is preliminary data.</text>
</comment>
<dbReference type="RefSeq" id="WP_127682474.1">
    <property type="nucleotide sequence ID" value="NZ_SACM01000002.1"/>
</dbReference>
<dbReference type="InterPro" id="IPR000944">
    <property type="entry name" value="Tscrpt_reg_Rrf2"/>
</dbReference>
<evidence type="ECO:0000313" key="2">
    <source>
        <dbReference type="Proteomes" id="UP000288587"/>
    </source>
</evidence>
<dbReference type="InterPro" id="IPR036388">
    <property type="entry name" value="WH-like_DNA-bd_sf"/>
</dbReference>
<dbReference type="PANTHER" id="PTHR33221:SF15">
    <property type="entry name" value="HTH-TYPE TRANSCRIPTIONAL REGULATOR YWGB-RELATED"/>
    <property type="match status" value="1"/>
</dbReference>
<dbReference type="EMBL" id="SACM01000002">
    <property type="protein sequence ID" value="RVT85976.1"/>
    <property type="molecule type" value="Genomic_DNA"/>
</dbReference>
<proteinExistence type="predicted"/>
<dbReference type="Gene3D" id="1.10.10.10">
    <property type="entry name" value="Winged helix-like DNA-binding domain superfamily/Winged helix DNA-binding domain"/>
    <property type="match status" value="1"/>
</dbReference>
<protein>
    <submittedName>
        <fullName evidence="1">Rrf2 family transcriptional regulator</fullName>
    </submittedName>
</protein>
<dbReference type="InterPro" id="IPR030489">
    <property type="entry name" value="TR_Rrf2-type_CS"/>
</dbReference>
<sequence>MPNRQLEVALQALTTLSEMPADESLPLSVLAPQLGVSLSYMEAMFMALRQARLVESQRGPGGGYRLAVDPETLSVATVAQALGLHTLTGQREPRGEPPAPTIEHQAVERLWDRLEQHALRALEPTRLADLSERTEPA</sequence>
<reference evidence="1 2" key="1">
    <citation type="submission" date="2019-01" db="EMBL/GenBank/DDBJ databases">
        <authorList>
            <person name="Chen W.-M."/>
        </authorList>
    </citation>
    <scope>NUCLEOTIDE SEQUENCE [LARGE SCALE GENOMIC DNA]</scope>
    <source>
        <strain evidence="1 2">CCP-18</strain>
    </source>
</reference>
<dbReference type="SUPFAM" id="SSF46785">
    <property type="entry name" value="Winged helix' DNA-binding domain"/>
    <property type="match status" value="1"/>
</dbReference>
<accession>A0A3S2WR81</accession>
<dbReference type="InterPro" id="IPR036390">
    <property type="entry name" value="WH_DNA-bd_sf"/>
</dbReference>
<name>A0A3S2WR81_9BURK</name>
<dbReference type="OrthoDB" id="9795923at2"/>